<dbReference type="OrthoDB" id="565387at2"/>
<protein>
    <submittedName>
        <fullName evidence="1">Uncharacterized protein</fullName>
    </submittedName>
</protein>
<accession>A0A160PGM4</accession>
<reference evidence="1 2" key="1">
    <citation type="journal article" date="2016" name="Genome Announc.">
        <title>Complete Genome Sequence of Methylobacterium populi P-1M, Isolated from Pink-Pigmented Household Biofilm.</title>
        <authorList>
            <person name="Morohoshi T."/>
            <person name="Ikeda T."/>
        </authorList>
    </citation>
    <scope>NUCLEOTIDE SEQUENCE [LARGE SCALE GENOMIC DNA]</scope>
    <source>
        <strain evidence="1 2">P-1M</strain>
    </source>
</reference>
<dbReference type="AlphaFoldDB" id="A0A160PGM4"/>
<evidence type="ECO:0000313" key="1">
    <source>
        <dbReference type="EMBL" id="BAU92459.1"/>
    </source>
</evidence>
<dbReference type="EMBL" id="AP014809">
    <property type="protein sequence ID" value="BAU92459.1"/>
    <property type="molecule type" value="Genomic_DNA"/>
</dbReference>
<proteinExistence type="predicted"/>
<organism evidence="1 2">
    <name type="scientific">Methylorubrum populi</name>
    <dbReference type="NCBI Taxonomy" id="223967"/>
    <lineage>
        <taxon>Bacteria</taxon>
        <taxon>Pseudomonadati</taxon>
        <taxon>Pseudomonadota</taxon>
        <taxon>Alphaproteobacteria</taxon>
        <taxon>Hyphomicrobiales</taxon>
        <taxon>Methylobacteriaceae</taxon>
        <taxon>Methylorubrum</taxon>
    </lineage>
</organism>
<evidence type="ECO:0000313" key="2">
    <source>
        <dbReference type="Proteomes" id="UP000218288"/>
    </source>
</evidence>
<dbReference type="Proteomes" id="UP000218288">
    <property type="component" value="Chromosome"/>
</dbReference>
<gene>
    <name evidence="1" type="ORF">MPPM_3854</name>
</gene>
<dbReference type="RefSeq" id="WP_096486399.1">
    <property type="nucleotide sequence ID" value="NZ_AP014809.1"/>
</dbReference>
<name>A0A160PGM4_9HYPH</name>
<sequence length="70" mass="7659">MRTIVEINNDRATAVRDGGQEAAALLARALMSGSDAAWDKLRPYGIKRIVERHPTESAKVVVGERTIAVR</sequence>